<dbReference type="AlphaFoldDB" id="A0A811MZI7"/>
<feature type="domain" description="Shugoshin C-terminal" evidence="4">
    <location>
        <begin position="304"/>
        <end position="328"/>
    </location>
</feature>
<evidence type="ECO:0000256" key="1">
    <source>
        <dbReference type="ARBA" id="ARBA00010845"/>
    </source>
</evidence>
<evidence type="ECO:0000256" key="3">
    <source>
        <dbReference type="SAM" id="MobiDB-lite"/>
    </source>
</evidence>
<keyword evidence="6" id="KW-1185">Reference proteome</keyword>
<evidence type="ECO:0000256" key="2">
    <source>
        <dbReference type="ARBA" id="ARBA00022829"/>
    </source>
</evidence>
<dbReference type="Pfam" id="PF07557">
    <property type="entry name" value="Shugoshin_C"/>
    <property type="match status" value="1"/>
</dbReference>
<comment type="similarity">
    <text evidence="1">Belongs to the shugoshin family.</text>
</comment>
<keyword evidence="2" id="KW-0159">Chromosome partition</keyword>
<dbReference type="OrthoDB" id="770508at2759"/>
<dbReference type="InterPro" id="IPR044693">
    <property type="entry name" value="SGO_plant"/>
</dbReference>
<accession>A0A811MZI7</accession>
<dbReference type="GO" id="GO:0005634">
    <property type="term" value="C:nucleus"/>
    <property type="evidence" value="ECO:0007669"/>
    <property type="project" value="InterPro"/>
</dbReference>
<evidence type="ECO:0000259" key="4">
    <source>
        <dbReference type="Pfam" id="PF07557"/>
    </source>
</evidence>
<feature type="region of interest" description="Disordered" evidence="3">
    <location>
        <begin position="283"/>
        <end position="329"/>
    </location>
</feature>
<feature type="compositionally biased region" description="Low complexity" evidence="3">
    <location>
        <begin position="11"/>
        <end position="28"/>
    </location>
</feature>
<organism evidence="5 6">
    <name type="scientific">Miscanthus lutarioriparius</name>
    <dbReference type="NCBI Taxonomy" id="422564"/>
    <lineage>
        <taxon>Eukaryota</taxon>
        <taxon>Viridiplantae</taxon>
        <taxon>Streptophyta</taxon>
        <taxon>Embryophyta</taxon>
        <taxon>Tracheophyta</taxon>
        <taxon>Spermatophyta</taxon>
        <taxon>Magnoliopsida</taxon>
        <taxon>Liliopsida</taxon>
        <taxon>Poales</taxon>
        <taxon>Poaceae</taxon>
        <taxon>PACMAD clade</taxon>
        <taxon>Panicoideae</taxon>
        <taxon>Andropogonodae</taxon>
        <taxon>Andropogoneae</taxon>
        <taxon>Saccharinae</taxon>
        <taxon>Miscanthus</taxon>
    </lineage>
</organism>
<evidence type="ECO:0000313" key="6">
    <source>
        <dbReference type="Proteomes" id="UP000604825"/>
    </source>
</evidence>
<reference evidence="5" key="1">
    <citation type="submission" date="2020-10" db="EMBL/GenBank/DDBJ databases">
        <authorList>
            <person name="Han B."/>
            <person name="Lu T."/>
            <person name="Zhao Q."/>
            <person name="Huang X."/>
            <person name="Zhao Y."/>
        </authorList>
    </citation>
    <scope>NUCLEOTIDE SEQUENCE</scope>
</reference>
<proteinExistence type="inferred from homology"/>
<dbReference type="EMBL" id="CAJGYO010000002">
    <property type="protein sequence ID" value="CAD6212746.1"/>
    <property type="molecule type" value="Genomic_DNA"/>
</dbReference>
<dbReference type="InterPro" id="IPR011515">
    <property type="entry name" value="Shugoshin_C"/>
</dbReference>
<feature type="compositionally biased region" description="Basic and acidic residues" evidence="3">
    <location>
        <begin position="240"/>
        <end position="250"/>
    </location>
</feature>
<dbReference type="GO" id="GO:0034090">
    <property type="term" value="P:maintenance of meiotic sister chromatid cohesion"/>
    <property type="evidence" value="ECO:0007669"/>
    <property type="project" value="InterPro"/>
</dbReference>
<evidence type="ECO:0000313" key="5">
    <source>
        <dbReference type="EMBL" id="CAD6212746.1"/>
    </source>
</evidence>
<dbReference type="PANTHER" id="PTHR34373">
    <property type="entry name" value="SHUGOSHIN 2"/>
    <property type="match status" value="1"/>
</dbReference>
<dbReference type="PANTHER" id="PTHR34373:SF9">
    <property type="entry name" value="SHUGOSHIN 2"/>
    <property type="match status" value="1"/>
</dbReference>
<protein>
    <recommendedName>
        <fullName evidence="4">Shugoshin C-terminal domain-containing protein</fullName>
    </recommendedName>
</protein>
<feature type="compositionally biased region" description="Basic and acidic residues" evidence="3">
    <location>
        <begin position="309"/>
        <end position="322"/>
    </location>
</feature>
<dbReference type="GO" id="GO:0045144">
    <property type="term" value="P:meiotic sister chromatid segregation"/>
    <property type="evidence" value="ECO:0007669"/>
    <property type="project" value="InterPro"/>
</dbReference>
<gene>
    <name evidence="5" type="ORF">NCGR_LOCUS8497</name>
</gene>
<name>A0A811MZI7_9POAL</name>
<dbReference type="GO" id="GO:0000775">
    <property type="term" value="C:chromosome, centromeric region"/>
    <property type="evidence" value="ECO:0007669"/>
    <property type="project" value="InterPro"/>
</dbReference>
<sequence>MTDGQSMEVEAPVLAPQQAVSPPAAALSKKTLASDAASTPKRRATRRKTLCDITNLSKRDPADLPVVPDESACPAAPAPASAGGVEEFAQLVKKNEELVRHLAERDEIIQLSGAEIQKLRVANWELARTNSQMMAEVNLARNRLKALQHELACSRASLKVKTSELEDVKKTMQRRNAPVQRTQHLGPDRAAQTKDGDVVDAEPDSDASRARSIQRSGNASRKRVLRSRSLGPTTSAKVALPKDKDKDACQRRKSMRIPQPGNRTEDLFEIEDVQLAISSCKIDPESASGSDKPGHQFLRRSSLGRPLRQAKERVTTYKEMPLHVKLRRP</sequence>
<feature type="region of interest" description="Disordered" evidence="3">
    <location>
        <begin position="1"/>
        <end position="48"/>
    </location>
</feature>
<feature type="region of interest" description="Disordered" evidence="3">
    <location>
        <begin position="167"/>
        <end position="262"/>
    </location>
</feature>
<comment type="caution">
    <text evidence="5">The sequence shown here is derived from an EMBL/GenBank/DDBJ whole genome shotgun (WGS) entry which is preliminary data.</text>
</comment>
<dbReference type="Proteomes" id="UP000604825">
    <property type="component" value="Unassembled WGS sequence"/>
</dbReference>